<dbReference type="Proteomes" id="UP000829194">
    <property type="component" value="Chromosome"/>
</dbReference>
<keyword evidence="4" id="KW-1185">Reference proteome</keyword>
<dbReference type="Pfam" id="PF13840">
    <property type="entry name" value="ACT_7"/>
    <property type="match status" value="1"/>
</dbReference>
<evidence type="ECO:0000313" key="3">
    <source>
        <dbReference type="EMBL" id="UNP29571.1"/>
    </source>
</evidence>
<dbReference type="RefSeq" id="WP_057945040.1">
    <property type="nucleotide sequence ID" value="NZ_CP011131.1"/>
</dbReference>
<evidence type="ECO:0000259" key="2">
    <source>
        <dbReference type="Pfam" id="PF13840"/>
    </source>
</evidence>
<dbReference type="PANTHER" id="PTHR39199:SF1">
    <property type="entry name" value="BLR5128 PROTEIN"/>
    <property type="match status" value="1"/>
</dbReference>
<evidence type="ECO:0000259" key="1">
    <source>
        <dbReference type="Pfam" id="PF10000"/>
    </source>
</evidence>
<reference evidence="3 4" key="1">
    <citation type="submission" date="2022-03" db="EMBL/GenBank/DDBJ databases">
        <title>Complete genome sequence of Lysobacter capsici VKM B-2533 and Lysobacter gummosus 10.1.1, promising sources of lytic agents.</title>
        <authorList>
            <person name="Tarlachkov S.V."/>
            <person name="Kudryakova I.V."/>
            <person name="Afoshin A.S."/>
            <person name="Leontyevskaya E.A."/>
            <person name="Leontyevskaya N.V."/>
        </authorList>
    </citation>
    <scope>NUCLEOTIDE SEQUENCE [LARGE SCALE GENOMIC DNA]</scope>
    <source>
        <strain evidence="3 4">10.1.1</strain>
    </source>
</reference>
<dbReference type="InterPro" id="IPR045865">
    <property type="entry name" value="ACT-like_dom_sf"/>
</dbReference>
<name>A0ABY3XEE9_9GAMM</name>
<dbReference type="EMBL" id="CP093547">
    <property type="protein sequence ID" value="UNP29571.1"/>
    <property type="molecule type" value="Genomic_DNA"/>
</dbReference>
<dbReference type="Pfam" id="PF10000">
    <property type="entry name" value="ACT_3"/>
    <property type="match status" value="1"/>
</dbReference>
<organism evidence="3 4">
    <name type="scientific">Lysobacter gummosus</name>
    <dbReference type="NCBI Taxonomy" id="262324"/>
    <lineage>
        <taxon>Bacteria</taxon>
        <taxon>Pseudomonadati</taxon>
        <taxon>Pseudomonadota</taxon>
        <taxon>Gammaproteobacteria</taxon>
        <taxon>Lysobacterales</taxon>
        <taxon>Lysobacteraceae</taxon>
        <taxon>Lysobacter</taxon>
    </lineage>
</organism>
<dbReference type="InterPro" id="IPR018717">
    <property type="entry name" value="DUF2241"/>
</dbReference>
<accession>A0ABY3XEE9</accession>
<feature type="domain" description="DUF2241" evidence="1">
    <location>
        <begin position="21"/>
        <end position="85"/>
    </location>
</feature>
<evidence type="ECO:0000313" key="4">
    <source>
        <dbReference type="Proteomes" id="UP000829194"/>
    </source>
</evidence>
<proteinExistence type="predicted"/>
<feature type="domain" description="CASTOR ACT" evidence="2">
    <location>
        <begin position="86"/>
        <end position="143"/>
    </location>
</feature>
<protein>
    <submittedName>
        <fullName evidence="3">ACT domain-containing protein</fullName>
    </submittedName>
</protein>
<sequence>MSAGPSSTSDAGAAAGSIAQTDLAQMLAGLQVDVREGEYVYASTSDARSPLRELALATVTENEGLTCVLRRADADAHGVKYDFVAAWLTLRVHSALEAVGLTAAFSRALTRHGIPCNVLAGFYHDHLLVPADRCDEALAALHSLRGEAGV</sequence>
<dbReference type="InterPro" id="IPR027795">
    <property type="entry name" value="CASTOR_ACT_dom"/>
</dbReference>
<gene>
    <name evidence="3" type="ORF">MOV92_24455</name>
</gene>
<dbReference type="Gene3D" id="3.30.2130.10">
    <property type="entry name" value="VC0802-like"/>
    <property type="match status" value="1"/>
</dbReference>
<dbReference type="PANTHER" id="PTHR39199">
    <property type="entry name" value="BLR5128 PROTEIN"/>
    <property type="match status" value="1"/>
</dbReference>
<dbReference type="SUPFAM" id="SSF55021">
    <property type="entry name" value="ACT-like"/>
    <property type="match status" value="2"/>
</dbReference>